<evidence type="ECO:0000313" key="2">
    <source>
        <dbReference type="EMBL" id="GLL14914.1"/>
    </source>
</evidence>
<reference evidence="2" key="1">
    <citation type="journal article" date="2014" name="Int. J. Syst. Evol. Microbiol.">
        <title>Complete genome sequence of Corynebacterium casei LMG S-19264T (=DSM 44701T), isolated from a smear-ripened cheese.</title>
        <authorList>
            <consortium name="US DOE Joint Genome Institute (JGI-PGF)"/>
            <person name="Walter F."/>
            <person name="Albersmeier A."/>
            <person name="Kalinowski J."/>
            <person name="Ruckert C."/>
        </authorList>
    </citation>
    <scope>NUCLEOTIDE SEQUENCE</scope>
    <source>
        <strain evidence="2">VKM Ac-1069</strain>
    </source>
</reference>
<feature type="domain" description="NAD-dependent epimerase/dehydratase" evidence="1">
    <location>
        <begin position="3"/>
        <end position="220"/>
    </location>
</feature>
<dbReference type="Gene3D" id="3.40.50.720">
    <property type="entry name" value="NAD(P)-binding Rossmann-like Domain"/>
    <property type="match status" value="1"/>
</dbReference>
<dbReference type="InterPro" id="IPR036291">
    <property type="entry name" value="NAD(P)-bd_dom_sf"/>
</dbReference>
<reference evidence="2" key="2">
    <citation type="submission" date="2023-01" db="EMBL/GenBank/DDBJ databases">
        <authorList>
            <person name="Sun Q."/>
            <person name="Evtushenko L."/>
        </authorList>
    </citation>
    <scope>NUCLEOTIDE SEQUENCE</scope>
    <source>
        <strain evidence="2">VKM Ac-1069</strain>
    </source>
</reference>
<protein>
    <submittedName>
        <fullName evidence="2">NAD-dependent dehydratase</fullName>
    </submittedName>
</protein>
<proteinExistence type="predicted"/>
<evidence type="ECO:0000259" key="1">
    <source>
        <dbReference type="Pfam" id="PF01370"/>
    </source>
</evidence>
<dbReference type="PANTHER" id="PTHR48079:SF6">
    <property type="entry name" value="NAD(P)-BINDING DOMAIN-CONTAINING PROTEIN-RELATED"/>
    <property type="match status" value="1"/>
</dbReference>
<dbReference type="AlphaFoldDB" id="A0A9W6LAR2"/>
<organism evidence="2 3">
    <name type="scientific">Pseudonocardia halophobica</name>
    <dbReference type="NCBI Taxonomy" id="29401"/>
    <lineage>
        <taxon>Bacteria</taxon>
        <taxon>Bacillati</taxon>
        <taxon>Actinomycetota</taxon>
        <taxon>Actinomycetes</taxon>
        <taxon>Pseudonocardiales</taxon>
        <taxon>Pseudonocardiaceae</taxon>
        <taxon>Pseudonocardia</taxon>
    </lineage>
</organism>
<comment type="caution">
    <text evidence="2">The sequence shown here is derived from an EMBL/GenBank/DDBJ whole genome shotgun (WGS) entry which is preliminary data.</text>
</comment>
<keyword evidence="3" id="KW-1185">Reference proteome</keyword>
<dbReference type="Proteomes" id="UP001143463">
    <property type="component" value="Unassembled WGS sequence"/>
</dbReference>
<accession>A0A9W6LAR2</accession>
<gene>
    <name evidence="2" type="ORF">GCM10017577_60630</name>
</gene>
<name>A0A9W6LAR2_9PSEU</name>
<dbReference type="Pfam" id="PF01370">
    <property type="entry name" value="Epimerase"/>
    <property type="match status" value="1"/>
</dbReference>
<evidence type="ECO:0000313" key="3">
    <source>
        <dbReference type="Proteomes" id="UP001143463"/>
    </source>
</evidence>
<dbReference type="EMBL" id="BSFQ01000038">
    <property type="protein sequence ID" value="GLL14914.1"/>
    <property type="molecule type" value="Genomic_DNA"/>
</dbReference>
<dbReference type="RefSeq" id="WP_037051429.1">
    <property type="nucleotide sequence ID" value="NZ_BAAAUZ010000001.1"/>
</dbReference>
<dbReference type="GO" id="GO:0004029">
    <property type="term" value="F:aldehyde dehydrogenase (NAD+) activity"/>
    <property type="evidence" value="ECO:0007669"/>
    <property type="project" value="TreeGrafter"/>
</dbReference>
<sequence length="305" mass="31478">MLLVTGATGFLGSTLVALLARRGRPVRALVRDPARAATLLPEGVPTAVGRLGDPGSLDAALKGVDAVLHLAGVVGGTAEEIRAVNVDGTRAVLEAMRRAGVRRLVHVSSSAAVMDASGLVGERPSGPPVLTDPYSRTKAEADALVLGAEGIDASIVVPVSIYGPSPAGPQSYNGLLRFLARGEITEVVDAPIGWVLAEDAAEGVLLALDRGEPGRRYVVCGEVAPFGRVLNGAAEMLGTPHRVRTLPPGSELGPDASTFARRSEVYGRFPPVHVDDAGARALGFAPRGIDEGLALTCAWLRGLED</sequence>
<dbReference type="PANTHER" id="PTHR48079">
    <property type="entry name" value="PROTEIN YEEZ"/>
    <property type="match status" value="1"/>
</dbReference>
<dbReference type="GO" id="GO:0005737">
    <property type="term" value="C:cytoplasm"/>
    <property type="evidence" value="ECO:0007669"/>
    <property type="project" value="TreeGrafter"/>
</dbReference>
<dbReference type="SUPFAM" id="SSF51735">
    <property type="entry name" value="NAD(P)-binding Rossmann-fold domains"/>
    <property type="match status" value="1"/>
</dbReference>
<dbReference type="InterPro" id="IPR001509">
    <property type="entry name" value="Epimerase_deHydtase"/>
</dbReference>
<dbReference type="InterPro" id="IPR051783">
    <property type="entry name" value="NAD(P)-dependent_oxidoreduct"/>
</dbReference>